<feature type="transmembrane region" description="Helical" evidence="1">
    <location>
        <begin position="28"/>
        <end position="50"/>
    </location>
</feature>
<gene>
    <name evidence="3" type="ORF">TVD_07725</name>
</gene>
<reference evidence="3 4" key="1">
    <citation type="submission" date="2015-04" db="EMBL/GenBank/DDBJ databases">
        <title>Complete Sequence for the Genome of the Thioalkalivibrio versutus D301.</title>
        <authorList>
            <person name="Mu T."/>
            <person name="Zhou J."/>
            <person name="Xu X."/>
        </authorList>
    </citation>
    <scope>NUCLEOTIDE SEQUENCE [LARGE SCALE GENOMIC DNA]</scope>
    <source>
        <strain evidence="3 4">D301</strain>
    </source>
</reference>
<feature type="transmembrane region" description="Helical" evidence="1">
    <location>
        <begin position="56"/>
        <end position="77"/>
    </location>
</feature>
<dbReference type="GO" id="GO:0006629">
    <property type="term" value="P:lipid metabolic process"/>
    <property type="evidence" value="ECO:0007669"/>
    <property type="project" value="InterPro"/>
</dbReference>
<dbReference type="Pfam" id="PF00487">
    <property type="entry name" value="FA_desaturase"/>
    <property type="match status" value="1"/>
</dbReference>
<dbReference type="InterPro" id="IPR005804">
    <property type="entry name" value="FA_desaturase_dom"/>
</dbReference>
<sequence>MEPQAAVVEPVDDPRALQRALSAYRTPLLARSVFELVVTVIPFGLFWFLTWASVSAGYWVGLVLAIPAAGFLVRLFMIQHDCGHGSFFPSRRANDWVGRALGVFTLTPYDFWRHTHALHHAHSGNLDRADEGSIDTLSVREYQALSASHRLRYRLYRHPLILFGLGPVYLFMLSNRLPVGFLRAGWMPWLSTMGTNAGIALVVVGMMWLVGVGTFLLVHLPIAVLAGAIGVWLFYVQHQFENTRWAHDEAWSFQETALYGSSYYDLPAPLRWMTANIGIHHVHHLASRIPFYRLPEVLEDHPQLRKISRVTLKQSLHCARLALWDEERQRLVPFEHASTQTPPVRA</sequence>
<keyword evidence="1" id="KW-0812">Transmembrane</keyword>
<dbReference type="GO" id="GO:0016717">
    <property type="term" value="F:oxidoreductase activity, acting on paired donors, with oxidation of a pair of donors resulting in the reduction of molecular oxygen to two molecules of water"/>
    <property type="evidence" value="ECO:0007669"/>
    <property type="project" value="TreeGrafter"/>
</dbReference>
<feature type="domain" description="Fatty acid desaturase" evidence="2">
    <location>
        <begin position="59"/>
        <end position="301"/>
    </location>
</feature>
<name>A0A0G3G223_9GAMM</name>
<dbReference type="AlphaFoldDB" id="A0A0G3G223"/>
<dbReference type="RefSeq" id="WP_047251265.1">
    <property type="nucleotide sequence ID" value="NZ_CP011367.1"/>
</dbReference>
<dbReference type="PATRIC" id="fig|106634.4.peg.1577"/>
<keyword evidence="4" id="KW-1185">Reference proteome</keyword>
<evidence type="ECO:0000259" key="2">
    <source>
        <dbReference type="Pfam" id="PF00487"/>
    </source>
</evidence>
<dbReference type="EMBL" id="CP011367">
    <property type="protein sequence ID" value="AKJ95253.1"/>
    <property type="molecule type" value="Genomic_DNA"/>
</dbReference>
<evidence type="ECO:0000313" key="3">
    <source>
        <dbReference type="EMBL" id="AKJ95253.1"/>
    </source>
</evidence>
<dbReference type="InterPro" id="IPR012171">
    <property type="entry name" value="Fatty_acid_desaturase"/>
</dbReference>
<proteinExistence type="predicted"/>
<keyword evidence="1" id="KW-0472">Membrane</keyword>
<protein>
    <submittedName>
        <fullName evidence="3">Fatty acid desaturase</fullName>
    </submittedName>
</protein>
<dbReference type="KEGG" id="tvr:TVD_07725"/>
<evidence type="ECO:0000256" key="1">
    <source>
        <dbReference type="SAM" id="Phobius"/>
    </source>
</evidence>
<dbReference type="PANTHER" id="PTHR19353:SF73">
    <property type="entry name" value="FATTY ACID DESATURASE"/>
    <property type="match status" value="1"/>
</dbReference>
<dbReference type="GO" id="GO:0016020">
    <property type="term" value="C:membrane"/>
    <property type="evidence" value="ECO:0007669"/>
    <property type="project" value="TreeGrafter"/>
</dbReference>
<feature type="transmembrane region" description="Helical" evidence="1">
    <location>
        <begin position="216"/>
        <end position="235"/>
    </location>
</feature>
<feature type="transmembrane region" description="Helical" evidence="1">
    <location>
        <begin position="186"/>
        <end position="209"/>
    </location>
</feature>
<dbReference type="OrthoDB" id="9792534at2"/>
<dbReference type="PANTHER" id="PTHR19353">
    <property type="entry name" value="FATTY ACID DESATURASE 2"/>
    <property type="match status" value="1"/>
</dbReference>
<dbReference type="CDD" id="cd03507">
    <property type="entry name" value="Delta12-FADS-like"/>
    <property type="match status" value="1"/>
</dbReference>
<organism evidence="3 4">
    <name type="scientific">Thioalkalivibrio versutus</name>
    <dbReference type="NCBI Taxonomy" id="106634"/>
    <lineage>
        <taxon>Bacteria</taxon>
        <taxon>Pseudomonadati</taxon>
        <taxon>Pseudomonadota</taxon>
        <taxon>Gammaproteobacteria</taxon>
        <taxon>Chromatiales</taxon>
        <taxon>Ectothiorhodospiraceae</taxon>
        <taxon>Thioalkalivibrio</taxon>
    </lineage>
</organism>
<evidence type="ECO:0000313" key="4">
    <source>
        <dbReference type="Proteomes" id="UP000064201"/>
    </source>
</evidence>
<accession>A0A0G3G223</accession>
<keyword evidence="1" id="KW-1133">Transmembrane helix</keyword>
<dbReference type="STRING" id="106634.TVD_07725"/>
<dbReference type="Proteomes" id="UP000064201">
    <property type="component" value="Chromosome"/>
</dbReference>
<feature type="transmembrane region" description="Helical" evidence="1">
    <location>
        <begin position="155"/>
        <end position="174"/>
    </location>
</feature>